<organism evidence="2">
    <name type="scientific">Anopheles triannulatus</name>
    <dbReference type="NCBI Taxonomy" id="58253"/>
    <lineage>
        <taxon>Eukaryota</taxon>
        <taxon>Metazoa</taxon>
        <taxon>Ecdysozoa</taxon>
        <taxon>Arthropoda</taxon>
        <taxon>Hexapoda</taxon>
        <taxon>Insecta</taxon>
        <taxon>Pterygota</taxon>
        <taxon>Neoptera</taxon>
        <taxon>Endopterygota</taxon>
        <taxon>Diptera</taxon>
        <taxon>Nematocera</taxon>
        <taxon>Culicoidea</taxon>
        <taxon>Culicidae</taxon>
        <taxon>Anophelinae</taxon>
        <taxon>Anopheles</taxon>
    </lineage>
</organism>
<reference evidence="2" key="1">
    <citation type="submission" date="2018-01" db="EMBL/GenBank/DDBJ databases">
        <title>An insight into the sialome of Amazonian anophelines.</title>
        <authorList>
            <person name="Ribeiro J.M."/>
            <person name="Scarpassa V."/>
            <person name="Calvo E."/>
        </authorList>
    </citation>
    <scope>NUCLEOTIDE SEQUENCE</scope>
    <source>
        <tissue evidence="2">Salivary glands</tissue>
    </source>
</reference>
<evidence type="ECO:0000313" key="2">
    <source>
        <dbReference type="EMBL" id="MBW48297.1"/>
    </source>
</evidence>
<evidence type="ECO:0000256" key="1">
    <source>
        <dbReference type="SAM" id="SignalP"/>
    </source>
</evidence>
<feature type="signal peptide" evidence="1">
    <location>
        <begin position="1"/>
        <end position="16"/>
    </location>
</feature>
<name>A0A2M4B5K5_9DIPT</name>
<accession>A0A2M4B5K5</accession>
<feature type="chain" id="PRO_5014986217" evidence="1">
    <location>
        <begin position="17"/>
        <end position="67"/>
    </location>
</feature>
<dbReference type="AlphaFoldDB" id="A0A2M4B5K5"/>
<sequence>MLLFLLLMLLRLRSTADLRMQRNEISSVTHGADRWWFHRSRRRRRFQRNQRGGVVGWDDLTTRQRGS</sequence>
<dbReference type="EMBL" id="GGFK01014976">
    <property type="protein sequence ID" value="MBW48297.1"/>
    <property type="molecule type" value="Transcribed_RNA"/>
</dbReference>
<proteinExistence type="predicted"/>
<keyword evidence="1" id="KW-0732">Signal</keyword>
<protein>
    <submittedName>
        <fullName evidence="2">Putative secreted protein</fullName>
    </submittedName>
</protein>